<keyword evidence="1" id="KW-0732">Signal</keyword>
<evidence type="ECO:0000313" key="3">
    <source>
        <dbReference type="Proteomes" id="UP000183529"/>
    </source>
</evidence>
<dbReference type="PANTHER" id="PTHR43737">
    <property type="entry name" value="BLL7424 PROTEIN"/>
    <property type="match status" value="1"/>
</dbReference>
<proteinExistence type="predicted"/>
<organism evidence="2 3">
    <name type="scientific">Paraburkholderia tropica</name>
    <dbReference type="NCBI Taxonomy" id="92647"/>
    <lineage>
        <taxon>Bacteria</taxon>
        <taxon>Pseudomonadati</taxon>
        <taxon>Pseudomonadota</taxon>
        <taxon>Betaproteobacteria</taxon>
        <taxon>Burkholderiales</taxon>
        <taxon>Burkholderiaceae</taxon>
        <taxon>Paraburkholderia</taxon>
    </lineage>
</organism>
<name>A0AAQ1GDV3_9BURK</name>
<feature type="signal peptide" evidence="1">
    <location>
        <begin position="1"/>
        <end position="27"/>
    </location>
</feature>
<gene>
    <name evidence="2" type="ORF">SAMN05216550_104314</name>
</gene>
<sequence length="383" mass="39715">MLSRRHFLRVAAAGAGAMLVAPQLVFASAATDRRFVFVIQRGAADGLNIVVPYADPAYASLRGALAIDTDKAAKLDGTFALHPSLAQTAQLYRSGQALFVHAIASPYRDRSHFDGQNVLETGGRAPYQVKDGWLNRLVAQIGPTRGDSAIALAPTVPLALRGAAHATSYAPSALPAASDDLLTRVSALYESDVQLRGLWTSAMNARGLAGDASAKQDPASLGKLAADFLARPDGPRIAMIETGGWDTHSAQNARLGNQLKALDTMLAALRSGLGPVWDKTSVLVATEFGRTAAANGTGGTDHGQGSVAMLMGGAVAGGRVIADWPGLRNADLYEGRDLKPTASLDALIAGAAAESLGLDPQRTAAALFAEAGTTRPMTGLIRT</sequence>
<dbReference type="PANTHER" id="PTHR43737:SF1">
    <property type="entry name" value="DUF1501 DOMAIN-CONTAINING PROTEIN"/>
    <property type="match status" value="1"/>
</dbReference>
<reference evidence="2 3" key="1">
    <citation type="submission" date="2016-10" db="EMBL/GenBank/DDBJ databases">
        <authorList>
            <person name="Varghese N."/>
            <person name="Submissions S."/>
        </authorList>
    </citation>
    <scope>NUCLEOTIDE SEQUENCE [LARGE SCALE GENOMIC DNA]</scope>
    <source>
        <strain evidence="2 3">LMG 22274</strain>
    </source>
</reference>
<dbReference type="Proteomes" id="UP000183529">
    <property type="component" value="Unassembled WGS sequence"/>
</dbReference>
<dbReference type="PROSITE" id="PS51318">
    <property type="entry name" value="TAT"/>
    <property type="match status" value="1"/>
</dbReference>
<dbReference type="AlphaFoldDB" id="A0AAQ1GDV3"/>
<dbReference type="RefSeq" id="WP_074982548.1">
    <property type="nucleotide sequence ID" value="NZ_CADFGN010000007.1"/>
</dbReference>
<dbReference type="EMBL" id="FNZM01000004">
    <property type="protein sequence ID" value="SEJ40024.1"/>
    <property type="molecule type" value="Genomic_DNA"/>
</dbReference>
<dbReference type="InterPro" id="IPR010869">
    <property type="entry name" value="DUF1501"/>
</dbReference>
<protein>
    <submittedName>
        <fullName evidence="2">Tat (Twin-arginine translocation) pathway signal sequence</fullName>
    </submittedName>
</protein>
<dbReference type="InterPro" id="IPR019546">
    <property type="entry name" value="TAT_signal_bac_arc"/>
</dbReference>
<comment type="caution">
    <text evidence="2">The sequence shown here is derived from an EMBL/GenBank/DDBJ whole genome shotgun (WGS) entry which is preliminary data.</text>
</comment>
<evidence type="ECO:0000313" key="2">
    <source>
        <dbReference type="EMBL" id="SEJ40024.1"/>
    </source>
</evidence>
<accession>A0AAQ1GDV3</accession>
<feature type="chain" id="PRO_5042968956" evidence="1">
    <location>
        <begin position="28"/>
        <end position="383"/>
    </location>
</feature>
<dbReference type="InterPro" id="IPR006311">
    <property type="entry name" value="TAT_signal"/>
</dbReference>
<evidence type="ECO:0000256" key="1">
    <source>
        <dbReference type="SAM" id="SignalP"/>
    </source>
</evidence>
<dbReference type="NCBIfam" id="TIGR01409">
    <property type="entry name" value="TAT_signal_seq"/>
    <property type="match status" value="1"/>
</dbReference>
<dbReference type="Pfam" id="PF07394">
    <property type="entry name" value="DUF1501"/>
    <property type="match status" value="1"/>
</dbReference>